<reference evidence="1 2" key="1">
    <citation type="submission" date="2014-03" db="EMBL/GenBank/DDBJ databases">
        <title>Genomics of Bifidobacteria.</title>
        <authorList>
            <person name="Ventura M."/>
            <person name="Milani C."/>
            <person name="Lugli G.A."/>
        </authorList>
    </citation>
    <scope>NUCLEOTIDE SEQUENCE [LARGE SCALE GENOMIC DNA]</scope>
    <source>
        <strain evidence="1 2">DSM 23968</strain>
    </source>
</reference>
<dbReference type="AlphaFoldDB" id="A0A087DJR9"/>
<dbReference type="Proteomes" id="UP000029004">
    <property type="component" value="Unassembled WGS sequence"/>
</dbReference>
<protein>
    <submittedName>
        <fullName evidence="1">Uncharacterized protein</fullName>
    </submittedName>
</protein>
<proteinExistence type="predicted"/>
<sequence length="42" mass="4532">MMNGKKFMAAVMRGFEASGMNALAQAGYSEATTKAFEAIENR</sequence>
<keyword evidence="2" id="KW-1185">Reference proteome</keyword>
<gene>
    <name evidence="1" type="ORF">BSTEL_0576</name>
</gene>
<dbReference type="eggNOG" id="ENOG5032F0V">
    <property type="taxonomic scope" value="Bacteria"/>
</dbReference>
<accession>A0A087DJR9</accession>
<dbReference type="RefSeq" id="WP_274518544.1">
    <property type="nucleotide sequence ID" value="NZ_JGZP01000016.1"/>
</dbReference>
<evidence type="ECO:0000313" key="2">
    <source>
        <dbReference type="Proteomes" id="UP000029004"/>
    </source>
</evidence>
<dbReference type="EMBL" id="JGZP01000016">
    <property type="protein sequence ID" value="KFI95769.1"/>
    <property type="molecule type" value="Genomic_DNA"/>
</dbReference>
<comment type="caution">
    <text evidence="1">The sequence shown here is derived from an EMBL/GenBank/DDBJ whole genome shotgun (WGS) entry which is preliminary data.</text>
</comment>
<evidence type="ECO:0000313" key="1">
    <source>
        <dbReference type="EMBL" id="KFI95769.1"/>
    </source>
</evidence>
<name>A0A087DJR9_9BIFI</name>
<organism evidence="1 2">
    <name type="scientific">Bifidobacterium stellenboschense</name>
    <dbReference type="NCBI Taxonomy" id="762211"/>
    <lineage>
        <taxon>Bacteria</taxon>
        <taxon>Bacillati</taxon>
        <taxon>Actinomycetota</taxon>
        <taxon>Actinomycetes</taxon>
        <taxon>Bifidobacteriales</taxon>
        <taxon>Bifidobacteriaceae</taxon>
        <taxon>Bifidobacterium</taxon>
    </lineage>
</organism>